<protein>
    <submittedName>
        <fullName evidence="3">Zn-ribbon domain-containing OB-fold protein</fullName>
    </submittedName>
</protein>
<dbReference type="InterPro" id="IPR012340">
    <property type="entry name" value="NA-bd_OB-fold"/>
</dbReference>
<dbReference type="InterPro" id="IPR052513">
    <property type="entry name" value="Thioester_dehydratase-like"/>
</dbReference>
<dbReference type="Pfam" id="PF01796">
    <property type="entry name" value="OB_ChsH2_C"/>
    <property type="match status" value="1"/>
</dbReference>
<dbReference type="Pfam" id="PF12172">
    <property type="entry name" value="zf-ChsH2"/>
    <property type="match status" value="1"/>
</dbReference>
<evidence type="ECO:0000313" key="3">
    <source>
        <dbReference type="EMBL" id="MCP8937760.1"/>
    </source>
</evidence>
<name>A0ABT1LAH5_9HYPH</name>
<feature type="domain" description="ChsH2 rubredoxin-like zinc ribbon" evidence="2">
    <location>
        <begin position="24"/>
        <end position="57"/>
    </location>
</feature>
<accession>A0ABT1LAH5</accession>
<dbReference type="PANTHER" id="PTHR34075:SF5">
    <property type="entry name" value="BLR3430 PROTEIN"/>
    <property type="match status" value="1"/>
</dbReference>
<dbReference type="Proteomes" id="UP001205890">
    <property type="component" value="Unassembled WGS sequence"/>
</dbReference>
<keyword evidence="4" id="KW-1185">Reference proteome</keyword>
<dbReference type="SUPFAM" id="SSF50249">
    <property type="entry name" value="Nucleic acid-binding proteins"/>
    <property type="match status" value="1"/>
</dbReference>
<dbReference type="PANTHER" id="PTHR34075">
    <property type="entry name" value="BLR3430 PROTEIN"/>
    <property type="match status" value="1"/>
</dbReference>
<dbReference type="EMBL" id="JANCLU010000003">
    <property type="protein sequence ID" value="MCP8937760.1"/>
    <property type="molecule type" value="Genomic_DNA"/>
</dbReference>
<comment type="caution">
    <text evidence="3">The sequence shown here is derived from an EMBL/GenBank/DDBJ whole genome shotgun (WGS) entry which is preliminary data.</text>
</comment>
<gene>
    <name evidence="3" type="ORF">NK718_04475</name>
</gene>
<sequence length="139" mass="15719">MNDVNASHYNLPPPQITDQNRPFWDGAKQNRLMVLRCEGCGRHRFPPVPCCKRCLSTHASWTEVPGRGTLWSWAVIHRPYFPGALVPYQVAIVELDEGPLLGTNIINARDENMRVGAPVRVAFKQIENDLTLPVFELVD</sequence>
<evidence type="ECO:0000259" key="1">
    <source>
        <dbReference type="Pfam" id="PF01796"/>
    </source>
</evidence>
<dbReference type="Gene3D" id="6.10.30.10">
    <property type="match status" value="1"/>
</dbReference>
<dbReference type="InterPro" id="IPR022002">
    <property type="entry name" value="ChsH2_Znr"/>
</dbReference>
<reference evidence="3 4" key="1">
    <citation type="submission" date="2022-07" db="EMBL/GenBank/DDBJ databases">
        <authorList>
            <person name="Li W.-J."/>
            <person name="Deng Q.-Q."/>
        </authorList>
    </citation>
    <scope>NUCLEOTIDE SEQUENCE [LARGE SCALE GENOMIC DNA]</scope>
    <source>
        <strain evidence="3 4">SYSU M60028</strain>
    </source>
</reference>
<dbReference type="RefSeq" id="WP_254739053.1">
    <property type="nucleotide sequence ID" value="NZ_JANCLU010000003.1"/>
</dbReference>
<dbReference type="InterPro" id="IPR002878">
    <property type="entry name" value="ChsH2_C"/>
</dbReference>
<evidence type="ECO:0000259" key="2">
    <source>
        <dbReference type="Pfam" id="PF12172"/>
    </source>
</evidence>
<proteinExistence type="predicted"/>
<evidence type="ECO:0000313" key="4">
    <source>
        <dbReference type="Proteomes" id="UP001205890"/>
    </source>
</evidence>
<feature type="domain" description="ChsH2 C-terminal OB-fold" evidence="1">
    <location>
        <begin position="61"/>
        <end position="124"/>
    </location>
</feature>
<organism evidence="3 4">
    <name type="scientific">Alsobacter ponti</name>
    <dbReference type="NCBI Taxonomy" id="2962936"/>
    <lineage>
        <taxon>Bacteria</taxon>
        <taxon>Pseudomonadati</taxon>
        <taxon>Pseudomonadota</taxon>
        <taxon>Alphaproteobacteria</taxon>
        <taxon>Hyphomicrobiales</taxon>
        <taxon>Alsobacteraceae</taxon>
        <taxon>Alsobacter</taxon>
    </lineage>
</organism>